<feature type="region of interest" description="Disordered" evidence="6">
    <location>
        <begin position="460"/>
        <end position="513"/>
    </location>
</feature>
<accession>A0A4X1UK99</accession>
<name>A0A4X1UK99_PIG</name>
<gene>
    <name evidence="7" type="primary">ACTR3B</name>
</gene>
<keyword evidence="4" id="KW-0009">Actin-binding</keyword>
<sequence length="513" mass="57489">MRHVGGREHPGSQRRRCGGSREPAAWGQYCERTAAGPPGPPAWAERHACLAWRAPCLPAWWTAAPGIAIRESAKVVDQAQRRVLRGVDDLDFFIGDEAIDKPTYATKWPIRHGIIEDWDLMERFMEQVIFKYLRAEPEDHYFLMTEPPLNTPENREYLAEILFESFNVPGLYIAVQAVLALAASWTSRQVGERTLTGIVIDSGDGVTHAIPVAEGYVIGSCIKHIPIAGRDITYFIQQLLREREVGVPPEQSLETAKAIKEKYCYICPDIVKEFAKYDVDPRRWIKQYTGINAINQKKFVVDVGYERFLGPEIFFHPEFANPDFMESISDVVDEVIQNCPIDVRRPLYKNVVLSGGSTMFRDFGRRLQRDLKRVVDARLKLSEELSGGRIKPKPVEVQVITHHMQRYAVWFGVLCSPQLRSSSRSVTPRRTTRSTAPASAATTRSSASCLSVTCTPLPQAALRRRPGRPARCPVHGAPPGSSAEHPRPPPSSLALRPAARRPPARASSPLVRC</sequence>
<dbReference type="Gene3D" id="3.30.420.40">
    <property type="match status" value="2"/>
</dbReference>
<dbReference type="Proteomes" id="UP000314985">
    <property type="component" value="Chromosome 18"/>
</dbReference>
<proteinExistence type="inferred from homology"/>
<dbReference type="SUPFAM" id="SSF53067">
    <property type="entry name" value="Actin-like ATPase domain"/>
    <property type="match status" value="2"/>
</dbReference>
<dbReference type="Gene3D" id="2.30.36.70">
    <property type="entry name" value="Actin, Chain A, domain 2"/>
    <property type="match status" value="1"/>
</dbReference>
<reference evidence="7 8" key="1">
    <citation type="submission" date="2017-08" db="EMBL/GenBank/DDBJ databases">
        <title>USMARCv1.0.</title>
        <authorList>
            <person name="Hannum G.I."/>
            <person name="Koren S."/>
            <person name="Schroeder S.G."/>
            <person name="Chin S.C."/>
            <person name="Nonneman D.J."/>
            <person name="Becker S.A."/>
            <person name="Rosen B.D."/>
            <person name="Bickhart D.M."/>
            <person name="Putnam N.H."/>
            <person name="Green R.E."/>
            <person name="Tuggle C.K."/>
            <person name="Liu H."/>
            <person name="Rohrer G.A."/>
            <person name="Warr A."/>
            <person name="Hall R."/>
            <person name="Kim K."/>
            <person name="Hume D.A."/>
            <person name="Talbot R."/>
            <person name="Chow W."/>
            <person name="Howe K."/>
            <person name="Schwartz A.S."/>
            <person name="Watson M."/>
            <person name="Archibald A.L."/>
            <person name="Phillippy A.M."/>
            <person name="Smith T.P.L."/>
        </authorList>
    </citation>
    <scope>NUCLEOTIDE SEQUENCE [LARGE SCALE GENOMIC DNA]</scope>
</reference>
<dbReference type="FunFam" id="3.90.640.10:FF:000006">
    <property type="entry name" value="Actin-related protein 3 (ARP3)"/>
    <property type="match status" value="1"/>
</dbReference>
<organism evidence="7 8">
    <name type="scientific">Sus scrofa</name>
    <name type="common">Pig</name>
    <dbReference type="NCBI Taxonomy" id="9823"/>
    <lineage>
        <taxon>Eukaryota</taxon>
        <taxon>Metazoa</taxon>
        <taxon>Chordata</taxon>
        <taxon>Craniata</taxon>
        <taxon>Vertebrata</taxon>
        <taxon>Euteleostomi</taxon>
        <taxon>Mammalia</taxon>
        <taxon>Eutheria</taxon>
        <taxon>Laurasiatheria</taxon>
        <taxon>Artiodactyla</taxon>
        <taxon>Suina</taxon>
        <taxon>Suidae</taxon>
        <taxon>Sus</taxon>
    </lineage>
</organism>
<feature type="region of interest" description="Disordered" evidence="6">
    <location>
        <begin position="422"/>
        <end position="442"/>
    </location>
</feature>
<evidence type="ECO:0000313" key="8">
    <source>
        <dbReference type="Proteomes" id="UP000314985"/>
    </source>
</evidence>
<dbReference type="Pfam" id="PF00022">
    <property type="entry name" value="Actin"/>
    <property type="match status" value="1"/>
</dbReference>
<feature type="compositionally biased region" description="Low complexity" evidence="6">
    <location>
        <begin position="504"/>
        <end position="513"/>
    </location>
</feature>
<feature type="region of interest" description="Disordered" evidence="6">
    <location>
        <begin position="1"/>
        <end position="22"/>
    </location>
</feature>
<evidence type="ECO:0000256" key="6">
    <source>
        <dbReference type="SAM" id="MobiDB-lite"/>
    </source>
</evidence>
<feature type="compositionally biased region" description="Basic and acidic residues" evidence="6">
    <location>
        <begin position="1"/>
        <end position="11"/>
    </location>
</feature>
<dbReference type="FunFam" id="3.30.420.40:FF:000050">
    <property type="entry name" value="Actin, alpha skeletal muscle"/>
    <property type="match status" value="1"/>
</dbReference>
<dbReference type="SMART" id="SM00268">
    <property type="entry name" value="ACTIN"/>
    <property type="match status" value="1"/>
</dbReference>
<evidence type="ECO:0000256" key="5">
    <source>
        <dbReference type="RuleBase" id="RU000487"/>
    </source>
</evidence>
<dbReference type="FunFam" id="2.30.36.70:FF:000002">
    <property type="entry name" value="actin-related protein 3 isoform X1"/>
    <property type="match status" value="1"/>
</dbReference>
<dbReference type="PANTHER" id="PTHR11937">
    <property type="entry name" value="ACTIN"/>
    <property type="match status" value="1"/>
</dbReference>
<dbReference type="InterPro" id="IPR020902">
    <property type="entry name" value="Actin/actin-like_CS"/>
</dbReference>
<keyword evidence="2" id="KW-0547">Nucleotide-binding</keyword>
<dbReference type="InterPro" id="IPR004000">
    <property type="entry name" value="Actin"/>
</dbReference>
<dbReference type="PROSITE" id="PS01132">
    <property type="entry name" value="ACTINS_ACT_LIKE"/>
    <property type="match status" value="1"/>
</dbReference>
<reference evidence="7" key="2">
    <citation type="submission" date="2025-08" db="UniProtKB">
        <authorList>
            <consortium name="Ensembl"/>
        </authorList>
    </citation>
    <scope>IDENTIFICATION</scope>
</reference>
<evidence type="ECO:0000256" key="3">
    <source>
        <dbReference type="ARBA" id="ARBA00022840"/>
    </source>
</evidence>
<comment type="similarity">
    <text evidence="1 5">Belongs to the actin family.</text>
</comment>
<dbReference type="CDD" id="cd10221">
    <property type="entry name" value="ASKHA_NBD_Arp3-like"/>
    <property type="match status" value="1"/>
</dbReference>
<evidence type="ECO:0000256" key="1">
    <source>
        <dbReference type="ARBA" id="ARBA00006752"/>
    </source>
</evidence>
<dbReference type="AlphaFoldDB" id="A0A4X1UK99"/>
<dbReference type="Gene3D" id="3.90.640.10">
    <property type="entry name" value="Actin, Chain A, domain 4"/>
    <property type="match status" value="1"/>
</dbReference>
<dbReference type="GO" id="GO:0003779">
    <property type="term" value="F:actin binding"/>
    <property type="evidence" value="ECO:0007669"/>
    <property type="project" value="UniProtKB-KW"/>
</dbReference>
<protein>
    <submittedName>
        <fullName evidence="7">Actin related protein 3B</fullName>
    </submittedName>
</protein>
<evidence type="ECO:0000313" key="7">
    <source>
        <dbReference type="Ensembl" id="ENSSSCP00070029031.1"/>
    </source>
</evidence>
<dbReference type="GO" id="GO:0005524">
    <property type="term" value="F:ATP binding"/>
    <property type="evidence" value="ECO:0007669"/>
    <property type="project" value="UniProtKB-KW"/>
</dbReference>
<dbReference type="InterPro" id="IPR043129">
    <property type="entry name" value="ATPase_NBD"/>
</dbReference>
<keyword evidence="3" id="KW-0067">ATP-binding</keyword>
<dbReference type="Ensembl" id="ENSSSCT00070034745.1">
    <property type="protein sequence ID" value="ENSSSCP00070029031.1"/>
    <property type="gene ID" value="ENSSSCG00070017223.1"/>
</dbReference>
<evidence type="ECO:0000256" key="2">
    <source>
        <dbReference type="ARBA" id="ARBA00022741"/>
    </source>
</evidence>
<evidence type="ECO:0000256" key="4">
    <source>
        <dbReference type="ARBA" id="ARBA00023203"/>
    </source>
</evidence>